<comment type="caution">
    <text evidence="2">Lacks conserved residue(s) required for the propagation of feature annotation.</text>
</comment>
<evidence type="ECO:0000256" key="1">
    <source>
        <dbReference type="ARBA" id="ARBA00023157"/>
    </source>
</evidence>
<name>A0ABD3WB95_SINWO</name>
<proteinExistence type="predicted"/>
<sequence>AKAICPQNFTGGMFIDCQYSANETCSYTCISPFRRNTQILDATCGADGGWNQNTQNLCTSSCAMDIPNAYLNSSCTSAIREKCTFKCNLGFKDASLNGYVTCNESGEWVPQEPCTEILCPTTIQNGTVNEMVCSRRVYFKCPFTCNRGFDPNPKATKVSCGRNATWIETVTPSCL</sequence>
<dbReference type="Proteomes" id="UP001634394">
    <property type="component" value="Unassembled WGS sequence"/>
</dbReference>
<comment type="caution">
    <text evidence="4">The sequence shown here is derived from an EMBL/GenBank/DDBJ whole genome shotgun (WGS) entry which is preliminary data.</text>
</comment>
<dbReference type="AlphaFoldDB" id="A0ABD3WB95"/>
<feature type="non-terminal residue" evidence="4">
    <location>
        <position position="175"/>
    </location>
</feature>
<dbReference type="SUPFAM" id="SSF57535">
    <property type="entry name" value="Complement control module/SCR domain"/>
    <property type="match status" value="1"/>
</dbReference>
<evidence type="ECO:0000313" key="5">
    <source>
        <dbReference type="Proteomes" id="UP001634394"/>
    </source>
</evidence>
<feature type="domain" description="Sushi" evidence="3">
    <location>
        <begin position="112"/>
        <end position="175"/>
    </location>
</feature>
<accession>A0ABD3WB95</accession>
<dbReference type="InterPro" id="IPR035976">
    <property type="entry name" value="Sushi/SCR/CCP_sf"/>
</dbReference>
<evidence type="ECO:0000259" key="3">
    <source>
        <dbReference type="PROSITE" id="PS50923"/>
    </source>
</evidence>
<dbReference type="Gene3D" id="2.10.70.10">
    <property type="entry name" value="Complement Module, domain 1"/>
    <property type="match status" value="1"/>
</dbReference>
<keyword evidence="5" id="KW-1185">Reference proteome</keyword>
<evidence type="ECO:0000313" key="4">
    <source>
        <dbReference type="EMBL" id="KAL3871184.1"/>
    </source>
</evidence>
<feature type="non-terminal residue" evidence="4">
    <location>
        <position position="1"/>
    </location>
</feature>
<reference evidence="4 5" key="1">
    <citation type="submission" date="2024-11" db="EMBL/GenBank/DDBJ databases">
        <title>Chromosome-level genome assembly of the freshwater bivalve Anodonta woodiana.</title>
        <authorList>
            <person name="Chen X."/>
        </authorList>
    </citation>
    <scope>NUCLEOTIDE SEQUENCE [LARGE SCALE GENOMIC DNA]</scope>
    <source>
        <strain evidence="4">MN2024</strain>
        <tissue evidence="4">Gills</tissue>
    </source>
</reference>
<dbReference type="CDD" id="cd00033">
    <property type="entry name" value="CCP"/>
    <property type="match status" value="1"/>
</dbReference>
<protein>
    <recommendedName>
        <fullName evidence="3">Sushi domain-containing protein</fullName>
    </recommendedName>
</protein>
<dbReference type="PROSITE" id="PS50923">
    <property type="entry name" value="SUSHI"/>
    <property type="match status" value="1"/>
</dbReference>
<evidence type="ECO:0000256" key="2">
    <source>
        <dbReference type="PROSITE-ProRule" id="PRU00302"/>
    </source>
</evidence>
<gene>
    <name evidence="4" type="ORF">ACJMK2_039200</name>
</gene>
<organism evidence="4 5">
    <name type="scientific">Sinanodonta woodiana</name>
    <name type="common">Chinese pond mussel</name>
    <name type="synonym">Anodonta woodiana</name>
    <dbReference type="NCBI Taxonomy" id="1069815"/>
    <lineage>
        <taxon>Eukaryota</taxon>
        <taxon>Metazoa</taxon>
        <taxon>Spiralia</taxon>
        <taxon>Lophotrochozoa</taxon>
        <taxon>Mollusca</taxon>
        <taxon>Bivalvia</taxon>
        <taxon>Autobranchia</taxon>
        <taxon>Heteroconchia</taxon>
        <taxon>Palaeoheterodonta</taxon>
        <taxon>Unionida</taxon>
        <taxon>Unionoidea</taxon>
        <taxon>Unionidae</taxon>
        <taxon>Unioninae</taxon>
        <taxon>Sinanodonta</taxon>
    </lineage>
</organism>
<dbReference type="EMBL" id="JBJQND010000007">
    <property type="protein sequence ID" value="KAL3871184.1"/>
    <property type="molecule type" value="Genomic_DNA"/>
</dbReference>
<keyword evidence="1" id="KW-1015">Disulfide bond</keyword>
<keyword evidence="2" id="KW-0768">Sushi</keyword>
<dbReference type="Pfam" id="PF00084">
    <property type="entry name" value="Sushi"/>
    <property type="match status" value="2"/>
</dbReference>
<dbReference type="SMART" id="SM00032">
    <property type="entry name" value="CCP"/>
    <property type="match status" value="3"/>
</dbReference>
<dbReference type="InterPro" id="IPR000436">
    <property type="entry name" value="Sushi_SCR_CCP_dom"/>
</dbReference>